<accession>A0A1G8Y0A6</accession>
<sequence>MHPKYHLQKILLFIFLLLAHHAVKAQDHVKSTCDSLIRSGIDALEKNNHTQSLELLFKAHTLAKKNALDSQEFLALNNIGTNYLRLSENGEALNYFLEAYNIAVRKLAPGEEIKALNNIAIIYFKEKKYNQAKSYFTRVYNTAKKIKDNNTATTAAINLGTLAVETKNIGLAKTYYNEAILLAINKPEYANLAKGGLANCYLLEGHTKAARQLAQHILEITGNPEYYNIETELLLIIAKSYVKENNPDMALVYVNKVFDKKPNLETKTTLFTQLSEISLKKNRPDLALMYKDSLYNTTARFNEINDKRLFENSKVKFELQKYKNQYALNETKLANERKIFYYMLLFVIIIIGFILWTARNLSLKLKQKKLIAERNEHILALELEKEKSESLLLEKQFNEEKAISDLVQEKLKNEVELKNRKLSAKALYLTGRNEIIEEILSELQALPQVANDKPLKAQMKSLKNQLKSDKEWDRFITHFEEVNQGFLTVLKMKHTNLTVNDIRYISYIYMNLSTKEIASMLNITPESCRKRKERILAKLGLSKETNVYHYLASL</sequence>
<evidence type="ECO:0000256" key="3">
    <source>
        <dbReference type="ARBA" id="ARBA00022737"/>
    </source>
</evidence>
<dbReference type="InterPro" id="IPR051476">
    <property type="entry name" value="Bac_ResReg_Asp_Phosphatase"/>
</dbReference>
<dbReference type="RefSeq" id="WP_091395041.1">
    <property type="nucleotide sequence ID" value="NZ_BKAI01000011.1"/>
</dbReference>
<keyword evidence="2" id="KW-0963">Cytoplasm</keyword>
<dbReference type="InterPro" id="IPR036388">
    <property type="entry name" value="WH-like_DNA-bd_sf"/>
</dbReference>
<comment type="similarity">
    <text evidence="5">Belongs to the Rap family.</text>
</comment>
<dbReference type="EMBL" id="FNEZ01000003">
    <property type="protein sequence ID" value="SDJ96191.1"/>
    <property type="molecule type" value="Genomic_DNA"/>
</dbReference>
<organism evidence="8 9">
    <name type="scientific">Flavobacterium noncentrifugens</name>
    <dbReference type="NCBI Taxonomy" id="1128970"/>
    <lineage>
        <taxon>Bacteria</taxon>
        <taxon>Pseudomonadati</taxon>
        <taxon>Bacteroidota</taxon>
        <taxon>Flavobacteriia</taxon>
        <taxon>Flavobacteriales</taxon>
        <taxon>Flavobacteriaceae</taxon>
        <taxon>Flavobacterium</taxon>
    </lineage>
</organism>
<evidence type="ECO:0000256" key="2">
    <source>
        <dbReference type="ARBA" id="ARBA00022490"/>
    </source>
</evidence>
<name>A0A1G8Y0A6_9FLAO</name>
<feature type="signal peptide" evidence="7">
    <location>
        <begin position="1"/>
        <end position="25"/>
    </location>
</feature>
<dbReference type="PANTHER" id="PTHR46630:SF1">
    <property type="entry name" value="TETRATRICOPEPTIDE REPEAT PROTEIN 29"/>
    <property type="match status" value="1"/>
</dbReference>
<dbReference type="GO" id="GO:0005737">
    <property type="term" value="C:cytoplasm"/>
    <property type="evidence" value="ECO:0007669"/>
    <property type="project" value="UniProtKB-SubCell"/>
</dbReference>
<protein>
    <submittedName>
        <fullName evidence="8">Tetratricopeptide repeat-containing protein</fullName>
    </submittedName>
</protein>
<keyword evidence="7" id="KW-0732">Signal</keyword>
<keyword evidence="9" id="KW-1185">Reference proteome</keyword>
<dbReference type="InterPro" id="IPR019734">
    <property type="entry name" value="TPR_rpt"/>
</dbReference>
<gene>
    <name evidence="8" type="ORF">SAMN04487935_2138</name>
</gene>
<dbReference type="PANTHER" id="PTHR46630">
    <property type="entry name" value="TETRATRICOPEPTIDE REPEAT PROTEIN 29"/>
    <property type="match status" value="1"/>
</dbReference>
<keyword evidence="3" id="KW-0677">Repeat</keyword>
<feature type="chain" id="PRO_5011724474" evidence="7">
    <location>
        <begin position="26"/>
        <end position="554"/>
    </location>
</feature>
<dbReference type="AlphaFoldDB" id="A0A1G8Y0A6"/>
<evidence type="ECO:0000313" key="8">
    <source>
        <dbReference type="EMBL" id="SDJ96191.1"/>
    </source>
</evidence>
<evidence type="ECO:0000256" key="5">
    <source>
        <dbReference type="ARBA" id="ARBA00038253"/>
    </source>
</evidence>
<evidence type="ECO:0000256" key="6">
    <source>
        <dbReference type="SAM" id="Phobius"/>
    </source>
</evidence>
<dbReference type="Pfam" id="PF13424">
    <property type="entry name" value="TPR_12"/>
    <property type="match status" value="1"/>
</dbReference>
<evidence type="ECO:0000313" key="9">
    <source>
        <dbReference type="Proteomes" id="UP000199580"/>
    </source>
</evidence>
<evidence type="ECO:0000256" key="7">
    <source>
        <dbReference type="SAM" id="SignalP"/>
    </source>
</evidence>
<dbReference type="Gene3D" id="1.25.40.10">
    <property type="entry name" value="Tetratricopeptide repeat domain"/>
    <property type="match status" value="2"/>
</dbReference>
<proteinExistence type="inferred from homology"/>
<dbReference type="SMART" id="SM00028">
    <property type="entry name" value="TPR"/>
    <property type="match status" value="6"/>
</dbReference>
<keyword evidence="6" id="KW-1133">Transmembrane helix</keyword>
<dbReference type="InterPro" id="IPR011990">
    <property type="entry name" value="TPR-like_helical_dom_sf"/>
</dbReference>
<keyword evidence="6" id="KW-0812">Transmembrane</keyword>
<dbReference type="InterPro" id="IPR016032">
    <property type="entry name" value="Sig_transdc_resp-reg_C-effctor"/>
</dbReference>
<evidence type="ECO:0000256" key="1">
    <source>
        <dbReference type="ARBA" id="ARBA00004496"/>
    </source>
</evidence>
<evidence type="ECO:0000256" key="4">
    <source>
        <dbReference type="ARBA" id="ARBA00022803"/>
    </source>
</evidence>
<dbReference type="Proteomes" id="UP000199580">
    <property type="component" value="Unassembled WGS sequence"/>
</dbReference>
<feature type="transmembrane region" description="Helical" evidence="6">
    <location>
        <begin position="339"/>
        <end position="358"/>
    </location>
</feature>
<comment type="subcellular location">
    <subcellularLocation>
        <location evidence="1">Cytoplasm</location>
    </subcellularLocation>
</comment>
<dbReference type="OrthoDB" id="614964at2"/>
<reference evidence="8 9" key="1">
    <citation type="submission" date="2016-10" db="EMBL/GenBank/DDBJ databases">
        <authorList>
            <person name="de Groot N.N."/>
        </authorList>
    </citation>
    <scope>NUCLEOTIDE SEQUENCE [LARGE SCALE GENOMIC DNA]</scope>
    <source>
        <strain evidence="8 9">CGMCC 1.10076</strain>
    </source>
</reference>
<dbReference type="Gene3D" id="1.10.10.10">
    <property type="entry name" value="Winged helix-like DNA-binding domain superfamily/Winged helix DNA-binding domain"/>
    <property type="match status" value="1"/>
</dbReference>
<dbReference type="STRING" id="1128970.SAMN04487935_2138"/>
<keyword evidence="4" id="KW-0802">TPR repeat</keyword>
<dbReference type="GO" id="GO:0006355">
    <property type="term" value="P:regulation of DNA-templated transcription"/>
    <property type="evidence" value="ECO:0007669"/>
    <property type="project" value="InterPro"/>
</dbReference>
<dbReference type="SUPFAM" id="SSF48452">
    <property type="entry name" value="TPR-like"/>
    <property type="match status" value="2"/>
</dbReference>
<dbReference type="SUPFAM" id="SSF46894">
    <property type="entry name" value="C-terminal effector domain of the bipartite response regulators"/>
    <property type="match status" value="1"/>
</dbReference>
<dbReference type="GO" id="GO:0003677">
    <property type="term" value="F:DNA binding"/>
    <property type="evidence" value="ECO:0007669"/>
    <property type="project" value="InterPro"/>
</dbReference>
<keyword evidence="6" id="KW-0472">Membrane</keyword>